<organism evidence="2 3">
    <name type="scientific">Rhodoferax sediminis</name>
    <dbReference type="NCBI Taxonomy" id="2509614"/>
    <lineage>
        <taxon>Bacteria</taxon>
        <taxon>Pseudomonadati</taxon>
        <taxon>Pseudomonadota</taxon>
        <taxon>Betaproteobacteria</taxon>
        <taxon>Burkholderiales</taxon>
        <taxon>Comamonadaceae</taxon>
        <taxon>Rhodoferax</taxon>
    </lineage>
</organism>
<protein>
    <submittedName>
        <fullName evidence="2">Uncharacterized protein</fullName>
    </submittedName>
</protein>
<dbReference type="AlphaFoldDB" id="A0A515D8P3"/>
<dbReference type="RefSeq" id="WP_142817939.1">
    <property type="nucleotide sequence ID" value="NZ_CP035503.1"/>
</dbReference>
<dbReference type="PROSITE" id="PS51257">
    <property type="entry name" value="PROKAR_LIPOPROTEIN"/>
    <property type="match status" value="1"/>
</dbReference>
<dbReference type="EMBL" id="CP035503">
    <property type="protein sequence ID" value="QDL36777.1"/>
    <property type="molecule type" value="Genomic_DNA"/>
</dbReference>
<reference evidence="2 3" key="1">
    <citation type="submission" date="2019-01" db="EMBL/GenBank/DDBJ databases">
        <title>Genomic insights into a novel species Rhodoferax sp.</title>
        <authorList>
            <person name="Jin L."/>
        </authorList>
    </citation>
    <scope>NUCLEOTIDE SEQUENCE [LARGE SCALE GENOMIC DNA]</scope>
    <source>
        <strain evidence="2 3">CHu59-6-5</strain>
    </source>
</reference>
<gene>
    <name evidence="2" type="ORF">EUB48_05300</name>
</gene>
<proteinExistence type="predicted"/>
<dbReference type="KEGG" id="rhf:EUB48_05300"/>
<keyword evidence="1" id="KW-1133">Transmembrane helix</keyword>
<evidence type="ECO:0000256" key="1">
    <source>
        <dbReference type="SAM" id="Phobius"/>
    </source>
</evidence>
<keyword evidence="1" id="KW-0472">Membrane</keyword>
<evidence type="ECO:0000313" key="2">
    <source>
        <dbReference type="EMBL" id="QDL36777.1"/>
    </source>
</evidence>
<sequence length="74" mass="8037">MFRAILTAALALTLFCACLLGLSQLALAVLGRPLSAAELVAAALVLVAIAIVVLLRRKRRTQREYLNMQDSALW</sequence>
<feature type="transmembrane region" description="Helical" evidence="1">
    <location>
        <begin position="38"/>
        <end position="55"/>
    </location>
</feature>
<accession>A0A515D8P3</accession>
<keyword evidence="3" id="KW-1185">Reference proteome</keyword>
<dbReference type="Proteomes" id="UP000316798">
    <property type="component" value="Chromosome"/>
</dbReference>
<evidence type="ECO:0000313" key="3">
    <source>
        <dbReference type="Proteomes" id="UP000316798"/>
    </source>
</evidence>
<name>A0A515D8P3_9BURK</name>
<keyword evidence="1" id="KW-0812">Transmembrane</keyword>